<gene>
    <name evidence="5" type="ORF">BOKJ2_LOCUS8651</name>
</gene>
<keyword evidence="1" id="KW-0677">Repeat</keyword>
<proteinExistence type="predicted"/>
<protein>
    <recommendedName>
        <fullName evidence="7">ANK_REP_REGION domain-containing protein</fullName>
    </recommendedName>
</protein>
<dbReference type="AlphaFoldDB" id="A0A811KWB1"/>
<evidence type="ECO:0000256" key="3">
    <source>
        <dbReference type="PROSITE-ProRule" id="PRU00023"/>
    </source>
</evidence>
<feature type="repeat" description="ANK" evidence="3">
    <location>
        <begin position="297"/>
        <end position="329"/>
    </location>
</feature>
<name>A0A811KWB1_9BILA</name>
<dbReference type="PROSITE" id="PS50297">
    <property type="entry name" value="ANK_REP_REGION"/>
    <property type="match status" value="2"/>
</dbReference>
<dbReference type="OrthoDB" id="10261302at2759"/>
<dbReference type="InterPro" id="IPR036770">
    <property type="entry name" value="Ankyrin_rpt-contain_sf"/>
</dbReference>
<dbReference type="PANTHER" id="PTHR24173">
    <property type="entry name" value="ANKYRIN REPEAT CONTAINING"/>
    <property type="match status" value="1"/>
</dbReference>
<evidence type="ECO:0000313" key="6">
    <source>
        <dbReference type="Proteomes" id="UP000614601"/>
    </source>
</evidence>
<accession>A0A811KWB1</accession>
<evidence type="ECO:0000256" key="1">
    <source>
        <dbReference type="ARBA" id="ARBA00022737"/>
    </source>
</evidence>
<evidence type="ECO:0000256" key="2">
    <source>
        <dbReference type="ARBA" id="ARBA00023043"/>
    </source>
</evidence>
<keyword evidence="6" id="KW-1185">Reference proteome</keyword>
<sequence length="422" mass="46637">MGSDAFTVLQAPYVPPDCCSSVFRAVRAGHMGCVVRYPTSKLLEVDGQGKSVLHVAAKHGNLEFVDYILKEAPVLLDFHNQTQETPLLIATAFGHFNLVQRFLQGPQSEVLRRVLHRDVNGTSCLMSALAHNDNTIALYLLRRFGKKLAMLANEVEMLPIHVAASRGNLDFLRIVVKYDHSMVNHQDIYGCTPAVYAVQGGSLACLRYLIEKAKATIGCLTSKGQSLLHVAALSSQFNICRWLLQKFGTQAILWQTLDNANVIHCASYSGNVPSLRLLMEPWSKRKKKLVLSQRDSRGNTPLHLAVINGHIATVQCLLEFGANLFLENNKKQTPLAIAHLRNNPKMMRLLGQHSDESKSGISSSGYSSSAKGHPLKSVGSFLLNMNLQKMNETATQTEQAEHYWDEAWAAVSELDQVLAAHS</sequence>
<feature type="region of interest" description="Disordered" evidence="4">
    <location>
        <begin position="353"/>
        <end position="372"/>
    </location>
</feature>
<dbReference type="PROSITE" id="PS50088">
    <property type="entry name" value="ANK_REPEAT"/>
    <property type="match status" value="2"/>
</dbReference>
<dbReference type="Proteomes" id="UP000614601">
    <property type="component" value="Unassembled WGS sequence"/>
</dbReference>
<dbReference type="Proteomes" id="UP000783686">
    <property type="component" value="Unassembled WGS sequence"/>
</dbReference>
<dbReference type="InterPro" id="IPR002110">
    <property type="entry name" value="Ankyrin_rpt"/>
</dbReference>
<dbReference type="SUPFAM" id="SSF48403">
    <property type="entry name" value="Ankyrin repeat"/>
    <property type="match status" value="1"/>
</dbReference>
<evidence type="ECO:0008006" key="7">
    <source>
        <dbReference type="Google" id="ProtNLM"/>
    </source>
</evidence>
<dbReference type="EMBL" id="CAJFCW020000004">
    <property type="protein sequence ID" value="CAG9112956.1"/>
    <property type="molecule type" value="Genomic_DNA"/>
</dbReference>
<dbReference type="Pfam" id="PF12796">
    <property type="entry name" value="Ank_2"/>
    <property type="match status" value="3"/>
</dbReference>
<evidence type="ECO:0000256" key="4">
    <source>
        <dbReference type="SAM" id="MobiDB-lite"/>
    </source>
</evidence>
<feature type="compositionally biased region" description="Low complexity" evidence="4">
    <location>
        <begin position="359"/>
        <end position="369"/>
    </location>
</feature>
<dbReference type="EMBL" id="CAJFDH010000004">
    <property type="protein sequence ID" value="CAD5219852.1"/>
    <property type="molecule type" value="Genomic_DNA"/>
</dbReference>
<organism evidence="5 6">
    <name type="scientific">Bursaphelenchus okinawaensis</name>
    <dbReference type="NCBI Taxonomy" id="465554"/>
    <lineage>
        <taxon>Eukaryota</taxon>
        <taxon>Metazoa</taxon>
        <taxon>Ecdysozoa</taxon>
        <taxon>Nematoda</taxon>
        <taxon>Chromadorea</taxon>
        <taxon>Rhabditida</taxon>
        <taxon>Tylenchina</taxon>
        <taxon>Tylenchomorpha</taxon>
        <taxon>Aphelenchoidea</taxon>
        <taxon>Aphelenchoididae</taxon>
        <taxon>Bursaphelenchus</taxon>
    </lineage>
</organism>
<comment type="caution">
    <text evidence="5">The sequence shown here is derived from an EMBL/GenBank/DDBJ whole genome shotgun (WGS) entry which is preliminary data.</text>
</comment>
<dbReference type="PANTHER" id="PTHR24173:SF74">
    <property type="entry name" value="ANKYRIN REPEAT DOMAIN-CONTAINING PROTEIN 16"/>
    <property type="match status" value="1"/>
</dbReference>
<dbReference type="Gene3D" id="1.25.40.20">
    <property type="entry name" value="Ankyrin repeat-containing domain"/>
    <property type="match status" value="3"/>
</dbReference>
<reference evidence="5" key="1">
    <citation type="submission" date="2020-09" db="EMBL/GenBank/DDBJ databases">
        <authorList>
            <person name="Kikuchi T."/>
        </authorList>
    </citation>
    <scope>NUCLEOTIDE SEQUENCE</scope>
    <source>
        <strain evidence="5">SH1</strain>
    </source>
</reference>
<keyword evidence="2 3" id="KW-0040">ANK repeat</keyword>
<feature type="repeat" description="ANK" evidence="3">
    <location>
        <begin position="48"/>
        <end position="70"/>
    </location>
</feature>
<evidence type="ECO:0000313" key="5">
    <source>
        <dbReference type="EMBL" id="CAD5219852.1"/>
    </source>
</evidence>
<dbReference type="SMART" id="SM00248">
    <property type="entry name" value="ANK"/>
    <property type="match status" value="8"/>
</dbReference>